<dbReference type="Proteomes" id="UP001150907">
    <property type="component" value="Unassembled WGS sequence"/>
</dbReference>
<dbReference type="Gene3D" id="3.30.450.20">
    <property type="entry name" value="PAS domain"/>
    <property type="match status" value="1"/>
</dbReference>
<gene>
    <name evidence="2" type="ORF">H4R26_001940</name>
</gene>
<dbReference type="InterPro" id="IPR035965">
    <property type="entry name" value="PAS-like_dom_sf"/>
</dbReference>
<evidence type="ECO:0000313" key="3">
    <source>
        <dbReference type="Proteomes" id="UP001150907"/>
    </source>
</evidence>
<dbReference type="CDD" id="cd00130">
    <property type="entry name" value="PAS"/>
    <property type="match status" value="1"/>
</dbReference>
<proteinExistence type="predicted"/>
<dbReference type="InterPro" id="IPR000014">
    <property type="entry name" value="PAS"/>
</dbReference>
<keyword evidence="3" id="KW-1185">Reference proteome</keyword>
<dbReference type="SUPFAM" id="SSF55785">
    <property type="entry name" value="PYP-like sensor domain (PAS domain)"/>
    <property type="match status" value="1"/>
</dbReference>
<dbReference type="PROSITE" id="PS50112">
    <property type="entry name" value="PAS"/>
    <property type="match status" value="1"/>
</dbReference>
<reference evidence="2" key="1">
    <citation type="submission" date="2022-07" db="EMBL/GenBank/DDBJ databases">
        <title>Phylogenomic reconstructions and comparative analyses of Kickxellomycotina fungi.</title>
        <authorList>
            <person name="Reynolds N.K."/>
            <person name="Stajich J.E."/>
            <person name="Barry K."/>
            <person name="Grigoriev I.V."/>
            <person name="Crous P."/>
            <person name="Smith M.E."/>
        </authorList>
    </citation>
    <scope>NUCLEOTIDE SEQUENCE</scope>
    <source>
        <strain evidence="2">IMI 214461</strain>
    </source>
</reference>
<evidence type="ECO:0000259" key="1">
    <source>
        <dbReference type="PROSITE" id="PS50112"/>
    </source>
</evidence>
<protein>
    <recommendedName>
        <fullName evidence="1">PAS domain-containing protein</fullName>
    </recommendedName>
</protein>
<dbReference type="AlphaFoldDB" id="A0A9W8BFI6"/>
<sequence>MPMSYVSIYERLEPENILYVSSSCRDVLGYEPEEMVGTSVVNYSCDSHAKHYSCQWPADNPELGVTLLPHNLRHKSGHPVFAHVISINCSGHMFAIVTAYPELGEVHIKESILYKLQYQVDFNSPCGDQQAEDLLCPRYPQVTKDSLRKAHIYTARACRAKACFVLSVLPAQIDDVPQSPTVEFVTNSISSIFDGATDGYEIVGMPFFSLVAPADLTGVGLFMDSLRTVSRPQLCALHLLRYPLTSEAPHGQEAANVVEVELFGAMSNNKIVLLCQKMRSRQKPSQGARDWTASGAEEDGELPYMSLEEIISSDPDSSDIGDLWNELKL</sequence>
<comment type="caution">
    <text evidence="2">The sequence shown here is derived from an EMBL/GenBank/DDBJ whole genome shotgun (WGS) entry which is preliminary data.</text>
</comment>
<name>A0A9W8BFI6_9FUNG</name>
<evidence type="ECO:0000313" key="2">
    <source>
        <dbReference type="EMBL" id="KAJ2005458.1"/>
    </source>
</evidence>
<dbReference type="OrthoDB" id="411251at2759"/>
<dbReference type="EMBL" id="JANBQF010000100">
    <property type="protein sequence ID" value="KAJ2005458.1"/>
    <property type="molecule type" value="Genomic_DNA"/>
</dbReference>
<accession>A0A9W8BFI6</accession>
<organism evidence="2 3">
    <name type="scientific">Coemansia thaxteri</name>
    <dbReference type="NCBI Taxonomy" id="2663907"/>
    <lineage>
        <taxon>Eukaryota</taxon>
        <taxon>Fungi</taxon>
        <taxon>Fungi incertae sedis</taxon>
        <taxon>Zoopagomycota</taxon>
        <taxon>Kickxellomycotina</taxon>
        <taxon>Kickxellomycetes</taxon>
        <taxon>Kickxellales</taxon>
        <taxon>Kickxellaceae</taxon>
        <taxon>Coemansia</taxon>
    </lineage>
</organism>
<feature type="domain" description="PAS" evidence="1">
    <location>
        <begin position="17"/>
        <end position="41"/>
    </location>
</feature>